<dbReference type="SUPFAM" id="SSF81585">
    <property type="entry name" value="PsbU/PolX domain-like"/>
    <property type="match status" value="1"/>
</dbReference>
<dbReference type="InterPro" id="IPR010994">
    <property type="entry name" value="RuvA_2-like"/>
</dbReference>
<protein>
    <submittedName>
        <fullName evidence="1">ComEA family DNA-binding protein</fullName>
    </submittedName>
</protein>
<reference evidence="1" key="1">
    <citation type="submission" date="2020-05" db="EMBL/GenBank/DDBJ databases">
        <authorList>
            <person name="Zhu T."/>
            <person name="Keshari N."/>
            <person name="Lu X."/>
        </authorList>
    </citation>
    <scope>NUCLEOTIDE SEQUENCE</scope>
    <source>
        <strain evidence="1">NK1-12</strain>
    </source>
</reference>
<accession>A0AA96WDN6</accession>
<dbReference type="SUPFAM" id="SSF47781">
    <property type="entry name" value="RuvA domain 2-like"/>
    <property type="match status" value="1"/>
</dbReference>
<dbReference type="RefSeq" id="WP_316434805.1">
    <property type="nucleotide sequence ID" value="NZ_CP053586.1"/>
</dbReference>
<name>A0AA96WDN6_9CYAN</name>
<proteinExistence type="predicted"/>
<dbReference type="EMBL" id="CP053586">
    <property type="protein sequence ID" value="WNZ23203.1"/>
    <property type="molecule type" value="Genomic_DNA"/>
</dbReference>
<dbReference type="AlphaFoldDB" id="A0AA96WDN6"/>
<gene>
    <name evidence="1" type="ORF">HJG54_10305</name>
</gene>
<dbReference type="GO" id="GO:0003677">
    <property type="term" value="F:DNA binding"/>
    <property type="evidence" value="ECO:0007669"/>
    <property type="project" value="UniProtKB-KW"/>
</dbReference>
<sequence length="166" mass="18979">MSLRHRLFQDPYYRFQSVAELRAAAALGIKLDVNRACVDDWLRLPGLSIHQARTLVALSQSGVQFHCLEDVAAALGQPVQRLQPLAPILQFCYYDDDSLDVIQPINPNRASQQQLMQIPGMNAGLVQNLLWERQQRGAYRNLVDLQQRLRLPGALITELMHYLRFD</sequence>
<evidence type="ECO:0000313" key="1">
    <source>
        <dbReference type="EMBL" id="WNZ23203.1"/>
    </source>
</evidence>
<organism evidence="1">
    <name type="scientific">Leptolyngbya sp. NK1-12</name>
    <dbReference type="NCBI Taxonomy" id="2547451"/>
    <lineage>
        <taxon>Bacteria</taxon>
        <taxon>Bacillati</taxon>
        <taxon>Cyanobacteriota</taxon>
        <taxon>Cyanophyceae</taxon>
        <taxon>Leptolyngbyales</taxon>
        <taxon>Leptolyngbyaceae</taxon>
        <taxon>Leptolyngbya group</taxon>
        <taxon>Leptolyngbya</taxon>
    </lineage>
</organism>
<keyword evidence="1" id="KW-0238">DNA-binding</keyword>
<dbReference type="Pfam" id="PF12836">
    <property type="entry name" value="HHH_3"/>
    <property type="match status" value="1"/>
</dbReference>